<evidence type="ECO:0000256" key="2">
    <source>
        <dbReference type="ARBA" id="ARBA00006472"/>
    </source>
</evidence>
<dbReference type="EMBL" id="GG745360">
    <property type="protein sequence ID" value="KNE69352.1"/>
    <property type="molecule type" value="Genomic_DNA"/>
</dbReference>
<dbReference type="eggNOG" id="KOG4073">
    <property type="taxonomic scope" value="Eukaryota"/>
</dbReference>
<dbReference type="HAMAP" id="MF_00434">
    <property type="entry name" value="Pterin_4_alpha"/>
    <property type="match status" value="1"/>
</dbReference>
<dbReference type="AlphaFoldDB" id="A0A0L0T3N5"/>
<evidence type="ECO:0000256" key="5">
    <source>
        <dbReference type="ARBA" id="ARBA00030497"/>
    </source>
</evidence>
<dbReference type="PANTHER" id="PTHR12599:SF0">
    <property type="entry name" value="PTERIN-4-ALPHA-CARBINOLAMINE DEHYDRATASE"/>
    <property type="match status" value="1"/>
</dbReference>
<proteinExistence type="inferred from homology"/>
<dbReference type="PANTHER" id="PTHR12599">
    <property type="entry name" value="PTERIN-4-ALPHA-CARBINOLAMINE DEHYDRATASE"/>
    <property type="match status" value="1"/>
</dbReference>
<reference evidence="7" key="2">
    <citation type="submission" date="2009-11" db="EMBL/GenBank/DDBJ databases">
        <title>The Genome Sequence of Allomyces macrogynus strain ATCC 38327.</title>
        <authorList>
            <consortium name="The Broad Institute Genome Sequencing Platform"/>
            <person name="Russ C."/>
            <person name="Cuomo C."/>
            <person name="Shea T."/>
            <person name="Young S.K."/>
            <person name="Zeng Q."/>
            <person name="Koehrsen M."/>
            <person name="Haas B."/>
            <person name="Borodovsky M."/>
            <person name="Guigo R."/>
            <person name="Alvarado L."/>
            <person name="Berlin A."/>
            <person name="Borenstein D."/>
            <person name="Chen Z."/>
            <person name="Engels R."/>
            <person name="Freedman E."/>
            <person name="Gellesch M."/>
            <person name="Goldberg J."/>
            <person name="Griggs A."/>
            <person name="Gujja S."/>
            <person name="Heiman D."/>
            <person name="Hepburn T."/>
            <person name="Howarth C."/>
            <person name="Jen D."/>
            <person name="Larson L."/>
            <person name="Lewis B."/>
            <person name="Mehta T."/>
            <person name="Park D."/>
            <person name="Pearson M."/>
            <person name="Roberts A."/>
            <person name="Saif S."/>
            <person name="Shenoy N."/>
            <person name="Sisk P."/>
            <person name="Stolte C."/>
            <person name="Sykes S."/>
            <person name="Walk T."/>
            <person name="White J."/>
            <person name="Yandava C."/>
            <person name="Burger G."/>
            <person name="Gray M.W."/>
            <person name="Holland P.W.H."/>
            <person name="King N."/>
            <person name="Lang F.B.F."/>
            <person name="Roger A.J."/>
            <person name="Ruiz-Trillo I."/>
            <person name="Lander E."/>
            <person name="Nusbaum C."/>
        </authorList>
    </citation>
    <scope>NUCLEOTIDE SEQUENCE [LARGE SCALE GENOMIC DNA]</scope>
    <source>
        <strain evidence="7">ATCC 38327</strain>
    </source>
</reference>
<evidence type="ECO:0000256" key="4">
    <source>
        <dbReference type="ARBA" id="ARBA00023239"/>
    </source>
</evidence>
<dbReference type="InterPro" id="IPR001533">
    <property type="entry name" value="Pterin_deHydtase"/>
</dbReference>
<sequence length="102" mass="11588">MSAPIVRLANRTASLAPLVARGWRDQLPTRDAIAKEYQFKDFNHAWRFMSAVALAAEKADHHPEWFNVYNRVQVTLSTHDADGCSERDVKLATFCDEVAEKL</sequence>
<accession>A0A0L0T3N5</accession>
<dbReference type="Gene3D" id="3.30.1360.20">
    <property type="entry name" value="Transcriptional coactivator/pterin dehydratase"/>
    <property type="match status" value="1"/>
</dbReference>
<comment type="catalytic activity">
    <reaction evidence="1">
        <text>(4aS,6R)-4a-hydroxy-L-erythro-5,6,7,8-tetrahydrobiopterin = (6R)-L-erythro-6,7-dihydrobiopterin + H2O</text>
        <dbReference type="Rhea" id="RHEA:11920"/>
        <dbReference type="ChEBI" id="CHEBI:15377"/>
        <dbReference type="ChEBI" id="CHEBI:15642"/>
        <dbReference type="ChEBI" id="CHEBI:43120"/>
        <dbReference type="EC" id="4.2.1.96"/>
    </reaction>
</comment>
<dbReference type="VEuPathDB" id="FungiDB:AMAG_13720"/>
<dbReference type="GO" id="GO:0006729">
    <property type="term" value="P:tetrahydrobiopterin biosynthetic process"/>
    <property type="evidence" value="ECO:0007669"/>
    <property type="project" value="InterPro"/>
</dbReference>
<evidence type="ECO:0000256" key="3">
    <source>
        <dbReference type="ARBA" id="ARBA00013252"/>
    </source>
</evidence>
<keyword evidence="4" id="KW-0456">Lyase</keyword>
<reference evidence="6 7" key="1">
    <citation type="submission" date="2009-11" db="EMBL/GenBank/DDBJ databases">
        <title>Annotation of Allomyces macrogynus ATCC 38327.</title>
        <authorList>
            <consortium name="The Broad Institute Genome Sequencing Platform"/>
            <person name="Russ C."/>
            <person name="Cuomo C."/>
            <person name="Burger G."/>
            <person name="Gray M.W."/>
            <person name="Holland P.W.H."/>
            <person name="King N."/>
            <person name="Lang F.B.F."/>
            <person name="Roger A.J."/>
            <person name="Ruiz-Trillo I."/>
            <person name="Young S.K."/>
            <person name="Zeng Q."/>
            <person name="Gargeya S."/>
            <person name="Fitzgerald M."/>
            <person name="Haas B."/>
            <person name="Abouelleil A."/>
            <person name="Alvarado L."/>
            <person name="Arachchi H.M."/>
            <person name="Berlin A."/>
            <person name="Chapman S.B."/>
            <person name="Gearin G."/>
            <person name="Goldberg J."/>
            <person name="Griggs A."/>
            <person name="Gujja S."/>
            <person name="Hansen M."/>
            <person name="Heiman D."/>
            <person name="Howarth C."/>
            <person name="Larimer J."/>
            <person name="Lui A."/>
            <person name="MacDonald P.J.P."/>
            <person name="McCowen C."/>
            <person name="Montmayeur A."/>
            <person name="Murphy C."/>
            <person name="Neiman D."/>
            <person name="Pearson M."/>
            <person name="Priest M."/>
            <person name="Roberts A."/>
            <person name="Saif S."/>
            <person name="Shea T."/>
            <person name="Sisk P."/>
            <person name="Stolte C."/>
            <person name="Sykes S."/>
            <person name="Wortman J."/>
            <person name="Nusbaum C."/>
            <person name="Birren B."/>
        </authorList>
    </citation>
    <scope>NUCLEOTIDE SEQUENCE [LARGE SCALE GENOMIC DNA]</scope>
    <source>
        <strain evidence="6 7">ATCC 38327</strain>
    </source>
</reference>
<dbReference type="SUPFAM" id="SSF55248">
    <property type="entry name" value="PCD-like"/>
    <property type="match status" value="1"/>
</dbReference>
<evidence type="ECO:0000313" key="7">
    <source>
        <dbReference type="Proteomes" id="UP000054350"/>
    </source>
</evidence>
<dbReference type="GO" id="GO:0008124">
    <property type="term" value="F:4-alpha-hydroxytetrahydrobiopterin dehydratase activity"/>
    <property type="evidence" value="ECO:0007669"/>
    <property type="project" value="UniProtKB-EC"/>
</dbReference>
<dbReference type="Proteomes" id="UP000054350">
    <property type="component" value="Unassembled WGS sequence"/>
</dbReference>
<dbReference type="OMA" id="STIRRGC"/>
<dbReference type="EC" id="4.2.1.96" evidence="3"/>
<dbReference type="CDD" id="cd00914">
    <property type="entry name" value="PCD_DCoH_subfamily_b"/>
    <property type="match status" value="1"/>
</dbReference>
<evidence type="ECO:0000256" key="1">
    <source>
        <dbReference type="ARBA" id="ARBA00001554"/>
    </source>
</evidence>
<organism evidence="6 7">
    <name type="scientific">Allomyces macrogynus (strain ATCC 38327)</name>
    <name type="common">Allomyces javanicus var. macrogynus</name>
    <dbReference type="NCBI Taxonomy" id="578462"/>
    <lineage>
        <taxon>Eukaryota</taxon>
        <taxon>Fungi</taxon>
        <taxon>Fungi incertae sedis</taxon>
        <taxon>Blastocladiomycota</taxon>
        <taxon>Blastocladiomycetes</taxon>
        <taxon>Blastocladiales</taxon>
        <taxon>Blastocladiaceae</taxon>
        <taxon>Allomyces</taxon>
    </lineage>
</organism>
<gene>
    <name evidence="6" type="ORF">AMAG_13720</name>
</gene>
<dbReference type="Pfam" id="PF01329">
    <property type="entry name" value="Pterin_4a"/>
    <property type="match status" value="1"/>
</dbReference>
<name>A0A0L0T3N5_ALLM3</name>
<comment type="similarity">
    <text evidence="2">Belongs to the pterin-4-alpha-carbinolamine dehydratase family.</text>
</comment>
<dbReference type="InterPro" id="IPR036428">
    <property type="entry name" value="PCD_sf"/>
</dbReference>
<dbReference type="STRING" id="578462.A0A0L0T3N5"/>
<protein>
    <recommendedName>
        <fullName evidence="3">4a-hydroxytetrahydrobiopterin dehydratase</fullName>
        <ecNumber evidence="3">4.2.1.96</ecNumber>
    </recommendedName>
    <alternativeName>
        <fullName evidence="5">4-alpha-hydroxy-tetrahydropterin dehydratase</fullName>
    </alternativeName>
</protein>
<dbReference type="NCBIfam" id="NF002018">
    <property type="entry name" value="PRK00823.1-3"/>
    <property type="match status" value="1"/>
</dbReference>
<dbReference type="OrthoDB" id="277398at2759"/>
<evidence type="ECO:0000313" key="6">
    <source>
        <dbReference type="EMBL" id="KNE69352.1"/>
    </source>
</evidence>
<keyword evidence="7" id="KW-1185">Reference proteome</keyword>